<dbReference type="Proteomes" id="UP000250080">
    <property type="component" value="Chromosome I"/>
</dbReference>
<evidence type="ECO:0000256" key="1">
    <source>
        <dbReference type="ARBA" id="ARBA00022630"/>
    </source>
</evidence>
<evidence type="ECO:0000313" key="4">
    <source>
        <dbReference type="EMBL" id="SBN39821.1"/>
    </source>
</evidence>
<dbReference type="SUPFAM" id="SSF51395">
    <property type="entry name" value="FMN-linked oxidoreductases"/>
    <property type="match status" value="1"/>
</dbReference>
<reference evidence="4" key="1">
    <citation type="submission" date="2016-05" db="EMBL/GenBank/DDBJ databases">
        <authorList>
            <person name="Lavstsen T."/>
            <person name="Jespersen J.S."/>
        </authorList>
    </citation>
    <scope>NUCLEOTIDE SEQUENCE</scope>
    <source>
        <strain evidence="4">PFRJS10</strain>
    </source>
</reference>
<dbReference type="EMBL" id="LT618793">
    <property type="protein sequence ID" value="SCQ82362.1"/>
    <property type="molecule type" value="Genomic_DNA"/>
</dbReference>
<evidence type="ECO:0000313" key="6">
    <source>
        <dbReference type="Proteomes" id="UP000250080"/>
    </source>
</evidence>
<reference evidence="5 6" key="2">
    <citation type="submission" date="2016-09" db="EMBL/GenBank/DDBJ databases">
        <authorList>
            <person name="Laine KS P."/>
        </authorList>
    </citation>
    <scope>NUCLEOTIDE SEQUENCE [LARGE SCALE GENOMIC DNA]</scope>
    <source>
        <strain evidence="5">PFRJS-23</strain>
    </source>
</reference>
<evidence type="ECO:0000313" key="5">
    <source>
        <dbReference type="EMBL" id="SCQ82362.1"/>
    </source>
</evidence>
<organism evidence="4">
    <name type="scientific">Propionibacterium freudenreichii</name>
    <dbReference type="NCBI Taxonomy" id="1744"/>
    <lineage>
        <taxon>Bacteria</taxon>
        <taxon>Bacillati</taxon>
        <taxon>Actinomycetota</taxon>
        <taxon>Actinomycetes</taxon>
        <taxon>Propionibacteriales</taxon>
        <taxon>Propionibacteriaceae</taxon>
        <taxon>Propionibacterium</taxon>
    </lineage>
</organism>
<keyword evidence="1" id="KW-0285">Flavoprotein</keyword>
<evidence type="ECO:0000256" key="2">
    <source>
        <dbReference type="ARBA" id="ARBA00023002"/>
    </source>
</evidence>
<dbReference type="AlphaFoldDB" id="A0A2C7ZGS8"/>
<dbReference type="GO" id="GO:0010181">
    <property type="term" value="F:FMN binding"/>
    <property type="evidence" value="ECO:0007669"/>
    <property type="project" value="InterPro"/>
</dbReference>
<dbReference type="InterPro" id="IPR001155">
    <property type="entry name" value="OxRdtase_FMN_N"/>
</dbReference>
<feature type="domain" description="NADH:flavin oxidoreductase/NADH oxidase N-terminal" evidence="3">
    <location>
        <begin position="1"/>
        <end position="139"/>
    </location>
</feature>
<dbReference type="PANTHER" id="PTHR43656:SF2">
    <property type="entry name" value="BINDING OXIDOREDUCTASE, PUTATIVE (AFU_ORTHOLOGUE AFUA_2G08260)-RELATED"/>
    <property type="match status" value="1"/>
</dbReference>
<keyword evidence="2" id="KW-0560">Oxidoreductase</keyword>
<dbReference type="Pfam" id="PF00724">
    <property type="entry name" value="Oxidored_FMN"/>
    <property type="match status" value="1"/>
</dbReference>
<name>A0A2C7ZGS8_9ACTN</name>
<dbReference type="GO" id="GO:0016491">
    <property type="term" value="F:oxidoreductase activity"/>
    <property type="evidence" value="ECO:0007669"/>
    <property type="project" value="UniProtKB-KW"/>
</dbReference>
<accession>A0A2C7ZGS8</accession>
<dbReference type="PANTHER" id="PTHR43656">
    <property type="entry name" value="BINDING OXIDOREDUCTASE, PUTATIVE (AFU_ORTHOLOGUE AFUA_2G08260)-RELATED"/>
    <property type="match status" value="1"/>
</dbReference>
<dbReference type="EMBL" id="LT576035">
    <property type="protein sequence ID" value="SBN39821.1"/>
    <property type="molecule type" value="Genomic_DNA"/>
</dbReference>
<dbReference type="Gene3D" id="3.20.20.70">
    <property type="entry name" value="Aldolase class I"/>
    <property type="match status" value="1"/>
</dbReference>
<evidence type="ECO:0000259" key="3">
    <source>
        <dbReference type="Pfam" id="PF00724"/>
    </source>
</evidence>
<dbReference type="InterPro" id="IPR051799">
    <property type="entry name" value="NADH_flavin_oxidoreductase"/>
</dbReference>
<sequence length="215" mass="22769">MRFLTQIYRAMRDALGDDFPIGLKLNSSDGVEGGFSEQDALSVIETMAAMGLDLVEISGGTYTKPPVDVVDGVDPRRGTIFFLDFARRLQGRVDIPVALTGGFLAAPDMEEVLASGAADMIGIGRGLVVSPDLPNKILDGGSHETVSLPRVTTPVSAVDRALGSILVISWYEHQMCRLAEGKQVASSGDATVALMSTLRSHGLGALAPRRNSGRK</sequence>
<protein>
    <submittedName>
        <fullName evidence="4">Possible FMN oxidoreductase CC3083, imported</fullName>
    </submittedName>
</protein>
<proteinExistence type="predicted"/>
<dbReference type="RefSeq" id="WP_049770768.1">
    <property type="nucleotide sequence ID" value="NZ_CP018002.1"/>
</dbReference>
<dbReference type="InterPro" id="IPR013785">
    <property type="entry name" value="Aldolase_TIM"/>
</dbReference>
<gene>
    <name evidence="4" type="ORF">PFR_JS10_2178</name>
    <name evidence="5" type="ORF">PFR_JS23_2191</name>
</gene>